<dbReference type="OrthoDB" id="6133115at2759"/>
<gene>
    <name evidence="10" type="ORF">PECM_006633</name>
</gene>
<keyword evidence="6 8" id="KW-0472">Membrane</keyword>
<dbReference type="PANTHER" id="PTHR48022">
    <property type="entry name" value="PLASTIDIC GLUCOSE TRANSPORTER 4"/>
    <property type="match status" value="1"/>
</dbReference>
<dbReference type="Proteomes" id="UP000631181">
    <property type="component" value="Unassembled WGS sequence"/>
</dbReference>
<evidence type="ECO:0000256" key="6">
    <source>
        <dbReference type="ARBA" id="ARBA00023136"/>
    </source>
</evidence>
<keyword evidence="5 8" id="KW-1133">Transmembrane helix</keyword>
<dbReference type="PRINTS" id="PR00171">
    <property type="entry name" value="SUGRTRNSPORT"/>
</dbReference>
<evidence type="ECO:0000256" key="2">
    <source>
        <dbReference type="ARBA" id="ARBA00010992"/>
    </source>
</evidence>
<feature type="transmembrane region" description="Helical" evidence="8">
    <location>
        <begin position="350"/>
        <end position="373"/>
    </location>
</feature>
<feature type="transmembrane region" description="Helical" evidence="8">
    <location>
        <begin position="193"/>
        <end position="216"/>
    </location>
</feature>
<name>A0A8J8WHZ5_9EURO</name>
<evidence type="ECO:0000313" key="10">
    <source>
        <dbReference type="EMBL" id="KAF7715661.1"/>
    </source>
</evidence>
<feature type="transmembrane region" description="Helical" evidence="8">
    <location>
        <begin position="105"/>
        <end position="123"/>
    </location>
</feature>
<feature type="transmembrane region" description="Helical" evidence="8">
    <location>
        <begin position="450"/>
        <end position="469"/>
    </location>
</feature>
<dbReference type="EMBL" id="WIWV01000054">
    <property type="protein sequence ID" value="KAF7715661.1"/>
    <property type="molecule type" value="Genomic_DNA"/>
</dbReference>
<keyword evidence="11" id="KW-1185">Reference proteome</keyword>
<evidence type="ECO:0000256" key="4">
    <source>
        <dbReference type="ARBA" id="ARBA00022692"/>
    </source>
</evidence>
<dbReference type="FunFam" id="1.20.1250.20:FF:000134">
    <property type="entry name" value="MFS sugar transporter protein"/>
    <property type="match status" value="1"/>
</dbReference>
<dbReference type="PROSITE" id="PS00217">
    <property type="entry name" value="SUGAR_TRANSPORT_2"/>
    <property type="match status" value="1"/>
</dbReference>
<reference evidence="10" key="1">
    <citation type="journal article" date="2020" name="Front. Microbiol.">
        <title>Gene regulatory networks of Penicillium echinulatum 2HH and Penicillium oxalicum 114-2 inferred by a computational biology approach.</title>
        <authorList>
            <person name="Lenz A.R."/>
            <person name="Galan-Vasquez E."/>
            <person name="Balbinot E."/>
            <person name="De Abreu F.P."/>
            <person name="De Oliveira N.S."/>
            <person name="Da Rosa L.O."/>
            <person name="De Avila E Silva S."/>
            <person name="Camassola M."/>
            <person name="Dillon A.J.P."/>
            <person name="Perez-Rueda E."/>
        </authorList>
    </citation>
    <scope>NUCLEOTIDE SEQUENCE</scope>
    <source>
        <strain evidence="10">S1M29</strain>
    </source>
</reference>
<proteinExistence type="inferred from homology"/>
<evidence type="ECO:0000256" key="1">
    <source>
        <dbReference type="ARBA" id="ARBA00004141"/>
    </source>
</evidence>
<protein>
    <submittedName>
        <fullName evidence="10">MFS-type Sugar/inositol transporter</fullName>
    </submittedName>
</protein>
<evidence type="ECO:0000313" key="11">
    <source>
        <dbReference type="Proteomes" id="UP000631181"/>
    </source>
</evidence>
<dbReference type="InterPro" id="IPR005829">
    <property type="entry name" value="Sugar_transporter_CS"/>
</dbReference>
<dbReference type="InterPro" id="IPR020846">
    <property type="entry name" value="MFS_dom"/>
</dbReference>
<organism evidence="10 11">
    <name type="scientific">Penicillium ucsense</name>
    <dbReference type="NCBI Taxonomy" id="2839758"/>
    <lineage>
        <taxon>Eukaryota</taxon>
        <taxon>Fungi</taxon>
        <taxon>Dikarya</taxon>
        <taxon>Ascomycota</taxon>
        <taxon>Pezizomycotina</taxon>
        <taxon>Eurotiomycetes</taxon>
        <taxon>Eurotiomycetidae</taxon>
        <taxon>Eurotiales</taxon>
        <taxon>Aspergillaceae</taxon>
        <taxon>Penicillium</taxon>
    </lineage>
</organism>
<dbReference type="InterPro" id="IPR005828">
    <property type="entry name" value="MFS_sugar_transport-like"/>
</dbReference>
<dbReference type="InterPro" id="IPR036259">
    <property type="entry name" value="MFS_trans_sf"/>
</dbReference>
<evidence type="ECO:0000256" key="8">
    <source>
        <dbReference type="SAM" id="Phobius"/>
    </source>
</evidence>
<dbReference type="PROSITE" id="PS00216">
    <property type="entry name" value="SUGAR_TRANSPORT_1"/>
    <property type="match status" value="2"/>
</dbReference>
<dbReference type="PROSITE" id="PS50850">
    <property type="entry name" value="MFS"/>
    <property type="match status" value="1"/>
</dbReference>
<comment type="similarity">
    <text evidence="2 7">Belongs to the major facilitator superfamily. Sugar transporter (TC 2.A.1.1) family.</text>
</comment>
<feature type="transmembrane region" description="Helical" evidence="8">
    <location>
        <begin position="75"/>
        <end position="98"/>
    </location>
</feature>
<dbReference type="Gene3D" id="1.20.1250.20">
    <property type="entry name" value="MFS general substrate transporter like domains"/>
    <property type="match status" value="1"/>
</dbReference>
<dbReference type="NCBIfam" id="TIGR00879">
    <property type="entry name" value="SP"/>
    <property type="match status" value="1"/>
</dbReference>
<evidence type="ECO:0000256" key="5">
    <source>
        <dbReference type="ARBA" id="ARBA00022989"/>
    </source>
</evidence>
<feature type="transmembrane region" description="Helical" evidence="8">
    <location>
        <begin position="34"/>
        <end position="55"/>
    </location>
</feature>
<sequence>MAPSTNLSPRVEELKVGPSKRHQNWLKDPGLRKLNLGIFCMFMSSAGTGYNGSLMNGLLVLPEFTMITGGLRPSILGLLIAATSLGAFCAFTPASYIADRLGRKWCVRVGASLVILSAFLQIFVKTHWAFFGCRVLAGAGVGTAQTAAPLLATEIAHPRQRQTATALYNACWALGSITSASVCFGTLSMSSHWSWRAACVIQAFFPIVQIIGLTFVPESPRWLISKGRNDEALAILIKYHANGDKEDEMVQHEFHQICETINIEALEPRSWGSFFSSRGDMHRLIICIMLGLMQEWAGNGIISYYLAPILASVGVTRAADQASVNLGLQVWNLLLSSAGAIASERYGRRPLWLVGTMIMLFFLCMMTIVAGVFQDMHIAAAGMAMIPMIFLFFSGFNIAYSPLFIAYAAEILPFPLRAKGMAIALTTDAVACFFNQYVNPVAFAALHWRYYLVYIGCLTWFLVTVYFLFPETKGRTLEEISMIFDRKDIVSDESSEVSQEIHAATEKV</sequence>
<keyword evidence="4 8" id="KW-0812">Transmembrane</keyword>
<evidence type="ECO:0000256" key="7">
    <source>
        <dbReference type="RuleBase" id="RU003346"/>
    </source>
</evidence>
<feature type="transmembrane region" description="Helical" evidence="8">
    <location>
        <begin position="421"/>
        <end position="438"/>
    </location>
</feature>
<feature type="transmembrane region" description="Helical" evidence="8">
    <location>
        <begin position="385"/>
        <end position="409"/>
    </location>
</feature>
<keyword evidence="3 7" id="KW-0813">Transport</keyword>
<dbReference type="SUPFAM" id="SSF103473">
    <property type="entry name" value="MFS general substrate transporter"/>
    <property type="match status" value="1"/>
</dbReference>
<accession>A0A8J8WHZ5</accession>
<dbReference type="Pfam" id="PF00083">
    <property type="entry name" value="Sugar_tr"/>
    <property type="match status" value="1"/>
</dbReference>
<dbReference type="PANTHER" id="PTHR48022:SF64">
    <property type="entry name" value="MAJOR FACILITATOR SUPERFAMILY (MFS) PROFILE DOMAIN-CONTAINING PROTEIN"/>
    <property type="match status" value="1"/>
</dbReference>
<dbReference type="GO" id="GO:0005351">
    <property type="term" value="F:carbohydrate:proton symporter activity"/>
    <property type="evidence" value="ECO:0007669"/>
    <property type="project" value="TreeGrafter"/>
</dbReference>
<dbReference type="InterPro" id="IPR003663">
    <property type="entry name" value="Sugar/inositol_transpt"/>
</dbReference>
<evidence type="ECO:0000259" key="9">
    <source>
        <dbReference type="PROSITE" id="PS50850"/>
    </source>
</evidence>
<comment type="caution">
    <text evidence="10">The sequence shown here is derived from an EMBL/GenBank/DDBJ whole genome shotgun (WGS) entry which is preliminary data.</text>
</comment>
<dbReference type="GO" id="GO:0016020">
    <property type="term" value="C:membrane"/>
    <property type="evidence" value="ECO:0007669"/>
    <property type="project" value="UniProtKB-SubCell"/>
</dbReference>
<evidence type="ECO:0000256" key="3">
    <source>
        <dbReference type="ARBA" id="ARBA00022448"/>
    </source>
</evidence>
<dbReference type="InterPro" id="IPR050360">
    <property type="entry name" value="MFS_Sugar_Transporters"/>
</dbReference>
<dbReference type="AlphaFoldDB" id="A0A8J8WHZ5"/>
<comment type="subcellular location">
    <subcellularLocation>
        <location evidence="1">Membrane</location>
        <topology evidence="1">Multi-pass membrane protein</topology>
    </subcellularLocation>
</comment>
<feature type="domain" description="Major facilitator superfamily (MFS) profile" evidence="9">
    <location>
        <begin position="37"/>
        <end position="473"/>
    </location>
</feature>